<dbReference type="RefSeq" id="WP_250423660.1">
    <property type="nucleotide sequence ID" value="NZ_JAJKBJ010000023.1"/>
</dbReference>
<accession>A0A9X2D2C6</accession>
<reference evidence="2" key="1">
    <citation type="submission" date="2021-11" db="EMBL/GenBank/DDBJ databases">
        <title>Legionella maioricencis sp. nov., a new species isolated from hot water samples in Mallorca.</title>
        <authorList>
            <person name="Crespi S."/>
            <person name="Drasar V."/>
            <person name="Salva-Serra F."/>
            <person name="Jaen-Luchoro D."/>
            <person name="Pineiro-Iglesias B."/>
            <person name="Aliaga F."/>
            <person name="Fernandez-Juarez V."/>
            <person name="Coll G."/>
            <person name="Moore E.R.B."/>
            <person name="Bennasar-Figueras A."/>
        </authorList>
    </citation>
    <scope>NUCLEOTIDE SEQUENCE</scope>
    <source>
        <strain evidence="2">HCPI-6</strain>
    </source>
</reference>
<evidence type="ECO:0000313" key="2">
    <source>
        <dbReference type="EMBL" id="MCL9685360.1"/>
    </source>
</evidence>
<dbReference type="AlphaFoldDB" id="A0A9X2D2C6"/>
<proteinExistence type="predicted"/>
<evidence type="ECO:0000256" key="1">
    <source>
        <dbReference type="SAM" id="SignalP"/>
    </source>
</evidence>
<dbReference type="EMBL" id="JAJKBJ010000023">
    <property type="protein sequence ID" value="MCL9685360.1"/>
    <property type="molecule type" value="Genomic_DNA"/>
</dbReference>
<comment type="caution">
    <text evidence="2">The sequence shown here is derived from an EMBL/GenBank/DDBJ whole genome shotgun (WGS) entry which is preliminary data.</text>
</comment>
<keyword evidence="3" id="KW-1185">Reference proteome</keyword>
<evidence type="ECO:0000313" key="3">
    <source>
        <dbReference type="Proteomes" id="UP001139721"/>
    </source>
</evidence>
<sequence>MNTVALSRLFFFIILFSICGIQGAQAEETDQFTLPPGELLDIGPTTSRKLFEVLQTVIAQTNSEIRTLLSRAQHSRLAASKLALRRNDAYIADLFYTKTGPGFPRWMRWKRSPNEAKPMQYKERWPWKTVYWLVFSQSPLFIIGLAPTINMYDYYFGTDKLGHFFMQGHTYYTIYMYCLNHGKSPQQAHATMVMYGQILEQTYLGTLINGVYSNADLSANYSGWKFYMNLAHSVKIGDRTLPPLLVLKGNQWEFARHVNKDNLLKPYLSDNLNEALNPCRYTFMRGQIRRQIKKRCAGWIERKGITKQIVEAKLEETRRWHGEVYGHWLPESNAVTLNTCFGGQ</sequence>
<gene>
    <name evidence="2" type="ORF">LOX96_14750</name>
</gene>
<name>A0A9X2D2C6_9GAMM</name>
<keyword evidence="1" id="KW-0732">Signal</keyword>
<protein>
    <recommendedName>
        <fullName evidence="4">DUF5683 domain-containing protein</fullName>
    </recommendedName>
</protein>
<organism evidence="2 3">
    <name type="scientific">Legionella maioricensis</name>
    <dbReference type="NCBI Taxonomy" id="2896528"/>
    <lineage>
        <taxon>Bacteria</taxon>
        <taxon>Pseudomonadati</taxon>
        <taxon>Pseudomonadota</taxon>
        <taxon>Gammaproteobacteria</taxon>
        <taxon>Legionellales</taxon>
        <taxon>Legionellaceae</taxon>
        <taxon>Legionella</taxon>
    </lineage>
</organism>
<evidence type="ECO:0008006" key="4">
    <source>
        <dbReference type="Google" id="ProtNLM"/>
    </source>
</evidence>
<feature type="chain" id="PRO_5040795915" description="DUF5683 domain-containing protein" evidence="1">
    <location>
        <begin position="27"/>
        <end position="344"/>
    </location>
</feature>
<feature type="signal peptide" evidence="1">
    <location>
        <begin position="1"/>
        <end position="26"/>
    </location>
</feature>
<dbReference type="Proteomes" id="UP001139721">
    <property type="component" value="Unassembled WGS sequence"/>
</dbReference>